<dbReference type="InterPro" id="IPR050695">
    <property type="entry name" value="N-acetylmuramoyl_amidase_3"/>
</dbReference>
<evidence type="ECO:0000256" key="2">
    <source>
        <dbReference type="ARBA" id="ARBA00011901"/>
    </source>
</evidence>
<dbReference type="EMBL" id="CP011454">
    <property type="protein sequence ID" value="AMW04437.1"/>
    <property type="molecule type" value="Genomic_DNA"/>
</dbReference>
<dbReference type="PANTHER" id="PTHR30404">
    <property type="entry name" value="N-ACETYLMURAMOYL-L-ALANINE AMIDASE"/>
    <property type="match status" value="1"/>
</dbReference>
<name>A0A143BHB5_9BACT</name>
<keyword evidence="3" id="KW-0378">Hydrolase</keyword>
<dbReference type="AlphaFoldDB" id="A0A143BHB5"/>
<dbReference type="PANTHER" id="PTHR30404:SF0">
    <property type="entry name" value="N-ACETYLMURAMOYL-L-ALANINE AMIDASE AMIC"/>
    <property type="match status" value="1"/>
</dbReference>
<dbReference type="SMART" id="SM00646">
    <property type="entry name" value="Ami_3"/>
    <property type="match status" value="1"/>
</dbReference>
<sequence>MAVGLPPVPELRGAPLSVTVRYPGANQLLTARDSNFVLGSVGSGDATLQINGVAVPVAANGAFLAWLAVPAPASPRYVLQVVRGADTVRKTVPVRFPVRRALSGVGRLQVDSGSLAPGRGVWALGGDPLRVSLRAPRNATAWVMGADNQRWPLVSAAGPLPAGADSTGDVATVFATDLTAALLADSLRPARLLVARGRDTVSLPIPAVRALPAPQRQLGVLQSANRVGSDSDRVVSARTIVGGTYKWQLLPGTVLEVTGRQNGFTRVRLDNQLDVWVDSDELTLLPEGTPLPRRVTGGFRFMPNAEYVDMVIGTGDRPGHHVEAEGNTITLTLYGVQANPEISPILGNDTLVRRMVWEQVSSDRVKVTLVLSQPAYGWLSLWDDARRAFVLRVRRLPTIDAAHPLRGLTIAVDPGHPPAGATGPTGLYEGDAVFPVGLKVVELLRLRGANPVITRTSLAPVGLTERGVQSRRENAHAFVSVHLNALPDGVNPFTANGTSTLFYHNASEPLARDVQTALQARFGLRDLGVHYQNLAVARPSWYPSVLAEGLFLMIPEQEAAMRNEAFQLTYAEGLVEGLERYFRRLATPAAERTP</sequence>
<accession>A0A143BHB5</accession>
<evidence type="ECO:0000259" key="4">
    <source>
        <dbReference type="SMART" id="SM00646"/>
    </source>
</evidence>
<keyword evidence="6" id="KW-1185">Reference proteome</keyword>
<dbReference type="eggNOG" id="COG0860">
    <property type="taxonomic scope" value="Bacteria"/>
</dbReference>
<evidence type="ECO:0000313" key="5">
    <source>
        <dbReference type="EMBL" id="AMW04437.1"/>
    </source>
</evidence>
<dbReference type="GO" id="GO:0008745">
    <property type="term" value="F:N-acetylmuramoyl-L-alanine amidase activity"/>
    <property type="evidence" value="ECO:0007669"/>
    <property type="project" value="UniProtKB-EC"/>
</dbReference>
<evidence type="ECO:0000256" key="3">
    <source>
        <dbReference type="ARBA" id="ARBA00022801"/>
    </source>
</evidence>
<dbReference type="GO" id="GO:0030288">
    <property type="term" value="C:outer membrane-bounded periplasmic space"/>
    <property type="evidence" value="ECO:0007669"/>
    <property type="project" value="TreeGrafter"/>
</dbReference>
<evidence type="ECO:0000256" key="1">
    <source>
        <dbReference type="ARBA" id="ARBA00001561"/>
    </source>
</evidence>
<dbReference type="Gene3D" id="3.40.630.40">
    <property type="entry name" value="Zn-dependent exopeptidases"/>
    <property type="match status" value="1"/>
</dbReference>
<dbReference type="EC" id="3.5.1.28" evidence="2"/>
<dbReference type="InterPro" id="IPR002508">
    <property type="entry name" value="MurNAc-LAA_cat"/>
</dbReference>
<organism evidence="5 6">
    <name type="scientific">Gemmatimonas phototrophica</name>
    <dbReference type="NCBI Taxonomy" id="1379270"/>
    <lineage>
        <taxon>Bacteria</taxon>
        <taxon>Pseudomonadati</taxon>
        <taxon>Gemmatimonadota</taxon>
        <taxon>Gemmatimonadia</taxon>
        <taxon>Gemmatimonadales</taxon>
        <taxon>Gemmatimonadaceae</taxon>
        <taxon>Gemmatimonas</taxon>
    </lineage>
</organism>
<dbReference type="KEGG" id="gph:GEMMAAP_05460"/>
<dbReference type="Pfam" id="PF01520">
    <property type="entry name" value="Amidase_3"/>
    <property type="match status" value="1"/>
</dbReference>
<gene>
    <name evidence="5" type="ORF">GEMMAAP_05460</name>
</gene>
<reference evidence="5 6" key="2">
    <citation type="journal article" date="2016" name="Environ. Microbiol. Rep.">
        <title>Metagenomic evidence for the presence of phototrophic Gemmatimonadetes bacteria in diverse environments.</title>
        <authorList>
            <person name="Zeng Y."/>
            <person name="Baumbach J."/>
            <person name="Barbosa E.G."/>
            <person name="Azevedo V."/>
            <person name="Zhang C."/>
            <person name="Koblizek M."/>
        </authorList>
    </citation>
    <scope>NUCLEOTIDE SEQUENCE [LARGE SCALE GENOMIC DNA]</scope>
    <source>
        <strain evidence="5 6">AP64</strain>
    </source>
</reference>
<protein>
    <recommendedName>
        <fullName evidence="2">N-acetylmuramoyl-L-alanine amidase</fullName>
        <ecNumber evidence="2">3.5.1.28</ecNumber>
    </recommendedName>
</protein>
<comment type="catalytic activity">
    <reaction evidence="1">
        <text>Hydrolyzes the link between N-acetylmuramoyl residues and L-amino acid residues in certain cell-wall glycopeptides.</text>
        <dbReference type="EC" id="3.5.1.28"/>
    </reaction>
</comment>
<dbReference type="CDD" id="cd02696">
    <property type="entry name" value="MurNAc-LAA"/>
    <property type="match status" value="1"/>
</dbReference>
<evidence type="ECO:0000313" key="6">
    <source>
        <dbReference type="Proteomes" id="UP000076404"/>
    </source>
</evidence>
<dbReference type="STRING" id="1379270.GEMMAAP_05460"/>
<feature type="domain" description="MurNAc-LAA" evidence="4">
    <location>
        <begin position="468"/>
        <end position="579"/>
    </location>
</feature>
<dbReference type="GO" id="GO:0009253">
    <property type="term" value="P:peptidoglycan catabolic process"/>
    <property type="evidence" value="ECO:0007669"/>
    <property type="project" value="InterPro"/>
</dbReference>
<dbReference type="SUPFAM" id="SSF53187">
    <property type="entry name" value="Zn-dependent exopeptidases"/>
    <property type="match status" value="1"/>
</dbReference>
<reference evidence="5 6" key="1">
    <citation type="journal article" date="2014" name="Proc. Natl. Acad. Sci. U.S.A.">
        <title>Functional type 2 photosynthetic reaction centers found in the rare bacterial phylum Gemmatimonadetes.</title>
        <authorList>
            <person name="Zeng Y."/>
            <person name="Feng F."/>
            <person name="Medova H."/>
            <person name="Dean J."/>
            <person name="Koblizek M."/>
        </authorList>
    </citation>
    <scope>NUCLEOTIDE SEQUENCE [LARGE SCALE GENOMIC DNA]</scope>
    <source>
        <strain evidence="5 6">AP64</strain>
    </source>
</reference>
<proteinExistence type="predicted"/>
<dbReference type="Proteomes" id="UP000076404">
    <property type="component" value="Chromosome"/>
</dbReference>